<evidence type="ECO:0000313" key="4">
    <source>
        <dbReference type="Proteomes" id="UP000540412"/>
    </source>
</evidence>
<keyword evidence="2" id="KW-1133">Transmembrane helix</keyword>
<dbReference type="EMBL" id="JACHIT010000001">
    <property type="protein sequence ID" value="MBB5911973.1"/>
    <property type="molecule type" value="Genomic_DNA"/>
</dbReference>
<keyword evidence="2" id="KW-0812">Transmembrane</keyword>
<name>A0A7W9UG70_9NOCA</name>
<gene>
    <name evidence="3" type="ORF">BJY24_000840</name>
</gene>
<dbReference type="Proteomes" id="UP000540412">
    <property type="component" value="Unassembled WGS sequence"/>
</dbReference>
<feature type="transmembrane region" description="Helical" evidence="2">
    <location>
        <begin position="45"/>
        <end position="67"/>
    </location>
</feature>
<protein>
    <recommendedName>
        <fullName evidence="5">Alkaline shock response membrane anchor protein AmaP</fullName>
    </recommendedName>
</protein>
<feature type="region of interest" description="Disordered" evidence="1">
    <location>
        <begin position="1"/>
        <end position="24"/>
    </location>
</feature>
<reference evidence="3 4" key="1">
    <citation type="submission" date="2020-08" db="EMBL/GenBank/DDBJ databases">
        <title>Sequencing the genomes of 1000 actinobacteria strains.</title>
        <authorList>
            <person name="Klenk H.-P."/>
        </authorList>
    </citation>
    <scope>NUCLEOTIDE SEQUENCE [LARGE SCALE GENOMIC DNA]</scope>
    <source>
        <strain evidence="3 4">DSM 43582</strain>
    </source>
</reference>
<comment type="caution">
    <text evidence="3">The sequence shown here is derived from an EMBL/GenBank/DDBJ whole genome shotgun (WGS) entry which is preliminary data.</text>
</comment>
<organism evidence="3 4">
    <name type="scientific">Nocardia transvalensis</name>
    <dbReference type="NCBI Taxonomy" id="37333"/>
    <lineage>
        <taxon>Bacteria</taxon>
        <taxon>Bacillati</taxon>
        <taxon>Actinomycetota</taxon>
        <taxon>Actinomycetes</taxon>
        <taxon>Mycobacteriales</taxon>
        <taxon>Nocardiaceae</taxon>
        <taxon>Nocardia</taxon>
    </lineage>
</organism>
<feature type="compositionally biased region" description="Basic and acidic residues" evidence="1">
    <location>
        <begin position="10"/>
        <end position="24"/>
    </location>
</feature>
<dbReference type="RefSeq" id="WP_246460859.1">
    <property type="nucleotide sequence ID" value="NZ_JACHIT010000001.1"/>
</dbReference>
<evidence type="ECO:0000256" key="1">
    <source>
        <dbReference type="SAM" id="MobiDB-lite"/>
    </source>
</evidence>
<accession>A0A7W9UG70</accession>
<keyword evidence="2" id="KW-0472">Membrane</keyword>
<sequence length="225" mass="23844">MTTGKCSPSTEKERAAPGRDAVEDRAGDGGRIVLRRRPPAGVNRAGLGLVGLALVVVGGFALAAHFGRLRWVGAGSPVWADRTSPPAWVLWAIVIGAGVAGLACLRWAIAQVTRLPQPVRWRARTPAADDFTLLSATTVAEPVAADLRSYEGVHSAAAWLSGPGRAPELHLVVVAAADTDIPALRRRIREHAVARLRQALEVETVAVTMEVRLVPQSSEPSTRSI</sequence>
<evidence type="ECO:0000256" key="2">
    <source>
        <dbReference type="SAM" id="Phobius"/>
    </source>
</evidence>
<proteinExistence type="predicted"/>
<evidence type="ECO:0000313" key="3">
    <source>
        <dbReference type="EMBL" id="MBB5911973.1"/>
    </source>
</evidence>
<evidence type="ECO:0008006" key="5">
    <source>
        <dbReference type="Google" id="ProtNLM"/>
    </source>
</evidence>
<dbReference type="AlphaFoldDB" id="A0A7W9UG70"/>
<feature type="transmembrane region" description="Helical" evidence="2">
    <location>
        <begin position="87"/>
        <end position="109"/>
    </location>
</feature>
<keyword evidence="4" id="KW-1185">Reference proteome</keyword>